<dbReference type="GO" id="GO:0046872">
    <property type="term" value="F:metal ion binding"/>
    <property type="evidence" value="ECO:0007669"/>
    <property type="project" value="UniProtKB-KW"/>
</dbReference>
<evidence type="ECO:0000259" key="5">
    <source>
        <dbReference type="Pfam" id="PF02441"/>
    </source>
</evidence>
<dbReference type="GO" id="GO:0015941">
    <property type="term" value="P:pantothenate catabolic process"/>
    <property type="evidence" value="ECO:0007669"/>
    <property type="project" value="InterPro"/>
</dbReference>
<feature type="binding site" evidence="3">
    <location>
        <position position="318"/>
    </location>
    <ligand>
        <name>CTP</name>
        <dbReference type="ChEBI" id="CHEBI:37563"/>
    </ligand>
</feature>
<comment type="pathway">
    <text evidence="3 4">Cofactor biosynthesis; coenzyme A biosynthesis; CoA from (R)-pantothenate: step 3/5.</text>
</comment>
<keyword evidence="3 4" id="KW-0288">FMN</keyword>
<dbReference type="GO" id="GO:0004633">
    <property type="term" value="F:phosphopantothenoylcysteine decarboxylase activity"/>
    <property type="evidence" value="ECO:0007669"/>
    <property type="project" value="UniProtKB-UniRule"/>
</dbReference>
<keyword evidence="3" id="KW-0479">Metal-binding</keyword>
<evidence type="ECO:0000256" key="2">
    <source>
        <dbReference type="ARBA" id="ARBA00023239"/>
    </source>
</evidence>
<keyword evidence="3 4" id="KW-0436">Ligase</keyword>
<dbReference type="UniPathway" id="UPA00241">
    <property type="reaction ID" value="UER00353"/>
</dbReference>
<protein>
    <recommendedName>
        <fullName evidence="3">Coenzyme A biosynthesis bifunctional protein CoaBC</fullName>
    </recommendedName>
    <alternativeName>
        <fullName evidence="3">DNA/pantothenate metabolism flavoprotein</fullName>
    </alternativeName>
    <alternativeName>
        <fullName evidence="3">Phosphopantothenoylcysteine synthetase/decarboxylase</fullName>
        <shortName evidence="3">PPCS-PPCDC</shortName>
    </alternativeName>
    <domain>
        <recommendedName>
            <fullName evidence="3">Phosphopantothenoylcysteine decarboxylase</fullName>
            <shortName evidence="3">PPC decarboxylase</shortName>
            <shortName evidence="3">PPC-DC</shortName>
            <ecNumber evidence="3">4.1.1.36</ecNumber>
        </recommendedName>
        <alternativeName>
            <fullName evidence="3">CoaC</fullName>
        </alternativeName>
    </domain>
    <domain>
        <recommendedName>
            <fullName evidence="3">Phosphopantothenate--cysteine ligase</fullName>
            <ecNumber evidence="3">6.3.2.5</ecNumber>
        </recommendedName>
        <alternativeName>
            <fullName evidence="3">CoaB</fullName>
        </alternativeName>
        <alternativeName>
            <fullName evidence="3">Phosphopantothenoylcysteine synthetase</fullName>
            <shortName evidence="3">PPC synthetase</shortName>
            <shortName evidence="3">PPC-S</shortName>
        </alternativeName>
    </domain>
</protein>
<dbReference type="EC" id="4.1.1.36" evidence="3"/>
<dbReference type="SUPFAM" id="SSF52507">
    <property type="entry name" value="Homo-oligomeric flavin-containing Cys decarboxylases, HFCD"/>
    <property type="match status" value="1"/>
</dbReference>
<keyword evidence="3" id="KW-0460">Magnesium</keyword>
<dbReference type="PANTHER" id="PTHR14359">
    <property type="entry name" value="HOMO-OLIGOMERIC FLAVIN CONTAINING CYS DECARBOXYLASE FAMILY"/>
    <property type="match status" value="1"/>
</dbReference>
<dbReference type="EMBL" id="DMZY01000111">
    <property type="protein sequence ID" value="HAV92269.1"/>
    <property type="molecule type" value="Genomic_DNA"/>
</dbReference>
<evidence type="ECO:0000313" key="7">
    <source>
        <dbReference type="EMBL" id="HAV92269.1"/>
    </source>
</evidence>
<feature type="binding site" evidence="3">
    <location>
        <position position="332"/>
    </location>
    <ligand>
        <name>CTP</name>
        <dbReference type="ChEBI" id="CHEBI:37563"/>
    </ligand>
</feature>
<keyword evidence="2 3" id="KW-0456">Lyase</keyword>
<evidence type="ECO:0000256" key="4">
    <source>
        <dbReference type="RuleBase" id="RU364078"/>
    </source>
</evidence>
<feature type="active site" description="Proton donor" evidence="3">
    <location>
        <position position="154"/>
    </location>
</feature>
<dbReference type="InterPro" id="IPR005252">
    <property type="entry name" value="CoaBC"/>
</dbReference>
<dbReference type="InterPro" id="IPR035929">
    <property type="entry name" value="CoaB-like_sf"/>
</dbReference>
<evidence type="ECO:0000259" key="6">
    <source>
        <dbReference type="Pfam" id="PF04127"/>
    </source>
</evidence>
<keyword evidence="1 3" id="KW-0210">Decarboxylase</keyword>
<comment type="function">
    <text evidence="4">Catalyzes two steps in the biosynthesis of coenzyme A. In the first step cysteine is conjugated to 4'-phosphopantothenate to form 4-phosphopantothenoylcysteine, in the latter compound is decarboxylated to form 4'-phosphopantotheine.</text>
</comment>
<name>A0A350H9Q3_UNCW3</name>
<dbReference type="Proteomes" id="UP000264062">
    <property type="component" value="Unassembled WGS sequence"/>
</dbReference>
<keyword evidence="3" id="KW-0511">Multifunctional enzyme</keyword>
<dbReference type="Pfam" id="PF04127">
    <property type="entry name" value="DFP"/>
    <property type="match status" value="1"/>
</dbReference>
<dbReference type="GO" id="GO:0015937">
    <property type="term" value="P:coenzyme A biosynthetic process"/>
    <property type="evidence" value="ECO:0007669"/>
    <property type="project" value="UniProtKB-UniRule"/>
</dbReference>
<organism evidence="7 8">
    <name type="scientific">candidate division WOR-3 bacterium</name>
    <dbReference type="NCBI Taxonomy" id="2052148"/>
    <lineage>
        <taxon>Bacteria</taxon>
        <taxon>Bacteria division WOR-3</taxon>
    </lineage>
</organism>
<comment type="function">
    <text evidence="3">Catalyzes two sequential steps in the biosynthesis of coenzyme A. In the first step cysteine is conjugated to 4'-phosphopantothenate to form 4-phosphopantothenoylcysteine. In the second step the latter compound is decarboxylated to form 4'-phosphopantotheine.</text>
</comment>
<comment type="similarity">
    <text evidence="3 4">In the N-terminal section; belongs to the HFCD (homo-oligomeric flavin containing Cys decarboxylase) superfamily.</text>
</comment>
<feature type="binding site" evidence="3">
    <location>
        <position position="276"/>
    </location>
    <ligand>
        <name>CTP</name>
        <dbReference type="ChEBI" id="CHEBI:37563"/>
    </ligand>
</feature>
<comment type="caution">
    <text evidence="7">The sequence shown here is derived from an EMBL/GenBank/DDBJ whole genome shotgun (WGS) entry which is preliminary data.</text>
</comment>
<dbReference type="GO" id="GO:0010181">
    <property type="term" value="F:FMN binding"/>
    <property type="evidence" value="ECO:0007669"/>
    <property type="project" value="UniProtKB-UniRule"/>
</dbReference>
<dbReference type="EC" id="6.3.2.5" evidence="3"/>
<comment type="catalytic activity">
    <reaction evidence="3 4">
        <text>N-[(R)-4-phosphopantothenoyl]-L-cysteine + H(+) = (R)-4'-phosphopantetheine + CO2</text>
        <dbReference type="Rhea" id="RHEA:16793"/>
        <dbReference type="ChEBI" id="CHEBI:15378"/>
        <dbReference type="ChEBI" id="CHEBI:16526"/>
        <dbReference type="ChEBI" id="CHEBI:59458"/>
        <dbReference type="ChEBI" id="CHEBI:61723"/>
        <dbReference type="EC" id="4.1.1.36"/>
    </reaction>
</comment>
<dbReference type="Gene3D" id="3.40.50.10300">
    <property type="entry name" value="CoaB-like"/>
    <property type="match status" value="1"/>
</dbReference>
<comment type="pathway">
    <text evidence="3 4">Cofactor biosynthesis; coenzyme A biosynthesis; CoA from (R)-pantothenate: step 2/5.</text>
</comment>
<comment type="cofactor">
    <cofactor evidence="3">
        <name>FMN</name>
        <dbReference type="ChEBI" id="CHEBI:58210"/>
    </cofactor>
    <text evidence="3">Binds 1 FMN per subunit.</text>
</comment>
<dbReference type="InterPro" id="IPR003382">
    <property type="entry name" value="Flavoprotein"/>
</dbReference>
<gene>
    <name evidence="3 7" type="primary">coaBC</name>
    <name evidence="7" type="ORF">DCW38_03715</name>
</gene>
<comment type="similarity">
    <text evidence="3 4">In the C-terminal section; belongs to the PPC synthetase family.</text>
</comment>
<comment type="caution">
    <text evidence="3">Lacks conserved residue(s) required for the propagation of feature annotation.</text>
</comment>
<dbReference type="InterPro" id="IPR007085">
    <property type="entry name" value="DNA/pantothenate-metab_flavo_C"/>
</dbReference>
<reference evidence="7 8" key="1">
    <citation type="journal article" date="2018" name="Nat. Biotechnol.">
        <title>A standardized bacterial taxonomy based on genome phylogeny substantially revises the tree of life.</title>
        <authorList>
            <person name="Parks D.H."/>
            <person name="Chuvochina M."/>
            <person name="Waite D.W."/>
            <person name="Rinke C."/>
            <person name="Skarshewski A."/>
            <person name="Chaumeil P.A."/>
            <person name="Hugenholtz P."/>
        </authorList>
    </citation>
    <scope>NUCLEOTIDE SEQUENCE [LARGE SCALE GENOMIC DNA]</scope>
    <source>
        <strain evidence="7">UBA9956</strain>
    </source>
</reference>
<dbReference type="NCBIfam" id="TIGR00521">
    <property type="entry name" value="coaBC_dfp"/>
    <property type="match status" value="1"/>
</dbReference>
<evidence type="ECO:0000313" key="8">
    <source>
        <dbReference type="Proteomes" id="UP000264062"/>
    </source>
</evidence>
<feature type="domain" description="DNA/pantothenate metabolism flavoprotein C-terminal" evidence="6">
    <location>
        <begin position="182"/>
        <end position="385"/>
    </location>
</feature>
<feature type="domain" description="Flavoprotein" evidence="5">
    <location>
        <begin position="3"/>
        <end position="149"/>
    </location>
</feature>
<feature type="binding site" evidence="3">
    <location>
        <position position="336"/>
    </location>
    <ligand>
        <name>CTP</name>
        <dbReference type="ChEBI" id="CHEBI:37563"/>
    </ligand>
</feature>
<dbReference type="Pfam" id="PF02441">
    <property type="entry name" value="Flavoprotein"/>
    <property type="match status" value="1"/>
</dbReference>
<feature type="region of interest" description="Phosphopantothenoylcysteine decarboxylase" evidence="3">
    <location>
        <begin position="1"/>
        <end position="186"/>
    </location>
</feature>
<dbReference type="SUPFAM" id="SSF102645">
    <property type="entry name" value="CoaB-like"/>
    <property type="match status" value="1"/>
</dbReference>
<dbReference type="HAMAP" id="MF_02225">
    <property type="entry name" value="CoaBC"/>
    <property type="match status" value="1"/>
</dbReference>
<comment type="catalytic activity">
    <reaction evidence="3 4">
        <text>(R)-4'-phosphopantothenate + L-cysteine + CTP = N-[(R)-4-phosphopantothenoyl]-L-cysteine + CMP + diphosphate + H(+)</text>
        <dbReference type="Rhea" id="RHEA:19397"/>
        <dbReference type="ChEBI" id="CHEBI:10986"/>
        <dbReference type="ChEBI" id="CHEBI:15378"/>
        <dbReference type="ChEBI" id="CHEBI:33019"/>
        <dbReference type="ChEBI" id="CHEBI:35235"/>
        <dbReference type="ChEBI" id="CHEBI:37563"/>
        <dbReference type="ChEBI" id="CHEBI:59458"/>
        <dbReference type="ChEBI" id="CHEBI:60377"/>
        <dbReference type="EC" id="6.3.2.5"/>
    </reaction>
</comment>
<feature type="region of interest" description="Phosphopantothenate--cysteine ligase" evidence="3">
    <location>
        <begin position="187"/>
        <end position="386"/>
    </location>
</feature>
<comment type="cofactor">
    <cofactor evidence="3">
        <name>Mg(2+)</name>
        <dbReference type="ChEBI" id="CHEBI:18420"/>
    </cofactor>
</comment>
<dbReference type="Gene3D" id="3.40.50.1950">
    <property type="entry name" value="Flavin prenyltransferase-like"/>
    <property type="match status" value="1"/>
</dbReference>
<feature type="binding site" evidence="3">
    <location>
        <position position="285"/>
    </location>
    <ligand>
        <name>CTP</name>
        <dbReference type="ChEBI" id="CHEBI:37563"/>
    </ligand>
</feature>
<proteinExistence type="inferred from homology"/>
<sequence>MSRVLIGITGCIAAYKAAALVREFKKADNQVKVILTKNAEEFITPLTLRTLSENQVYTSLFDDENEYSAEHIALSKWADILVVAPASANILGKFANGIADDLLSTEYLSFDKPVLIALTMNTKMYEHPAVQKNISLLKERGNIVIEPETGFLACGDEGKGRFPDIKVILMHAQRILHKSNALKGRKVIVTGGGTFEKIDPVRIIANLSSGIMADAFVKAAFLKKSKNILYIHGRISIEENIISQNISADTTQDMLDALKKEIREADILIMAAAVNDFRTDYAKNKIKKRDSLALNLKRNTDILTELSKIKTKAVKIGFALETENSEKNGLRKLKEKSLDYIVVNSPDNLGAETASAVVISKKGEKLIIKNATKYELAERVLEWIKL</sequence>
<keyword evidence="3 4" id="KW-0285">Flavoprotein</keyword>
<accession>A0A350H9Q3</accession>
<dbReference type="InterPro" id="IPR036551">
    <property type="entry name" value="Flavin_trans-like"/>
</dbReference>
<dbReference type="PANTHER" id="PTHR14359:SF6">
    <property type="entry name" value="PHOSPHOPANTOTHENOYLCYSTEINE DECARBOXYLASE"/>
    <property type="match status" value="1"/>
</dbReference>
<dbReference type="GO" id="GO:0071513">
    <property type="term" value="C:phosphopantothenoylcysteine decarboxylase complex"/>
    <property type="evidence" value="ECO:0007669"/>
    <property type="project" value="TreeGrafter"/>
</dbReference>
<evidence type="ECO:0000256" key="1">
    <source>
        <dbReference type="ARBA" id="ARBA00022793"/>
    </source>
</evidence>
<evidence type="ECO:0000256" key="3">
    <source>
        <dbReference type="HAMAP-Rule" id="MF_02225"/>
    </source>
</evidence>
<dbReference type="GO" id="GO:0004632">
    <property type="term" value="F:phosphopantothenate--cysteine ligase activity"/>
    <property type="evidence" value="ECO:0007669"/>
    <property type="project" value="UniProtKB-UniRule"/>
</dbReference>
<dbReference type="AlphaFoldDB" id="A0A350H9Q3"/>